<feature type="compositionally biased region" description="Polar residues" evidence="1">
    <location>
        <begin position="105"/>
        <end position="122"/>
    </location>
</feature>
<dbReference type="EMBL" id="CADCXV010001084">
    <property type="protein sequence ID" value="CAB0041034.1"/>
    <property type="molecule type" value="Genomic_DNA"/>
</dbReference>
<dbReference type="AlphaFoldDB" id="A0A6H5IVX7"/>
<accession>A0A6H5IVX7</accession>
<feature type="region of interest" description="Disordered" evidence="1">
    <location>
        <begin position="51"/>
        <end position="73"/>
    </location>
</feature>
<evidence type="ECO:0000313" key="3">
    <source>
        <dbReference type="Proteomes" id="UP000479190"/>
    </source>
</evidence>
<feature type="compositionally biased region" description="Low complexity" evidence="1">
    <location>
        <begin position="63"/>
        <end position="73"/>
    </location>
</feature>
<name>A0A6H5IVX7_9HYME</name>
<feature type="region of interest" description="Disordered" evidence="1">
    <location>
        <begin position="105"/>
        <end position="142"/>
    </location>
</feature>
<keyword evidence="3" id="KW-1185">Reference proteome</keyword>
<dbReference type="Proteomes" id="UP000479190">
    <property type="component" value="Unassembled WGS sequence"/>
</dbReference>
<evidence type="ECO:0000313" key="2">
    <source>
        <dbReference type="EMBL" id="CAB0041034.1"/>
    </source>
</evidence>
<sequence length="532" mass="60689">MLGNTNFNTSSMVALSTTRADEVLVDVHNSAYGPTDNQPTDNRSNAARSVRFQSPLINNRVVSSSPKPGSNNNPFFQIDNSANIFKADDELMELLARISNYAKSRNQGHSGYNGQAAYNQDNRGYEAPTQPSSDLSLVRQDAHTDSRQMTSIVIAAVRESLMLRFVPENLGLNAITRAQYIREHVTEFSNMLYNNEPHRPTAIVYIDGTYTYTYKSSNFRALRQTYCRHKGEHLVKPALMVAPDGYILDVHGPFFSDSQNNDASMMRYQWENDENLRNWFEDRDIFIVDRGYRDVVPMLENLGFECRMPPTIRTGQNQLTTEDANEARMITKTSQGSLKPDFKEDVLDDSDYVKNLVHSVMKIRGNRSNTLIWYESLRRFLKENGGVRRFLDIPIYTFSPSIATAAFIKGLSAPRDLRSIRLEVFFRKPKKQHEIGTISSLGDDFPIATCIVRRPSESERSTRSSFDALRSLSTRRDLRSIRLEVFFQKPKKQHEIGTISSLGDDFPIATCIVRRPSESERSLRSSWLLNLL</sequence>
<proteinExistence type="predicted"/>
<gene>
    <name evidence="2" type="ORF">TBRA_LOCUS12720</name>
</gene>
<dbReference type="OrthoDB" id="7446692at2759"/>
<evidence type="ECO:0000256" key="1">
    <source>
        <dbReference type="SAM" id="MobiDB-lite"/>
    </source>
</evidence>
<protein>
    <recommendedName>
        <fullName evidence="4">DDE Tnp4 domain-containing protein</fullName>
    </recommendedName>
</protein>
<organism evidence="2 3">
    <name type="scientific">Trichogramma brassicae</name>
    <dbReference type="NCBI Taxonomy" id="86971"/>
    <lineage>
        <taxon>Eukaryota</taxon>
        <taxon>Metazoa</taxon>
        <taxon>Ecdysozoa</taxon>
        <taxon>Arthropoda</taxon>
        <taxon>Hexapoda</taxon>
        <taxon>Insecta</taxon>
        <taxon>Pterygota</taxon>
        <taxon>Neoptera</taxon>
        <taxon>Endopterygota</taxon>
        <taxon>Hymenoptera</taxon>
        <taxon>Apocrita</taxon>
        <taxon>Proctotrupomorpha</taxon>
        <taxon>Chalcidoidea</taxon>
        <taxon>Trichogrammatidae</taxon>
        <taxon>Trichogramma</taxon>
    </lineage>
</organism>
<feature type="compositionally biased region" description="Polar residues" evidence="1">
    <location>
        <begin position="51"/>
        <end position="62"/>
    </location>
</feature>
<reference evidence="2 3" key="1">
    <citation type="submission" date="2020-02" db="EMBL/GenBank/DDBJ databases">
        <authorList>
            <person name="Ferguson B K."/>
        </authorList>
    </citation>
    <scope>NUCLEOTIDE SEQUENCE [LARGE SCALE GENOMIC DNA]</scope>
</reference>
<evidence type="ECO:0008006" key="4">
    <source>
        <dbReference type="Google" id="ProtNLM"/>
    </source>
</evidence>